<feature type="region of interest" description="Disordered" evidence="2">
    <location>
        <begin position="1"/>
        <end position="23"/>
    </location>
</feature>
<dbReference type="OrthoDB" id="9811314at2"/>
<dbReference type="PANTHER" id="PTHR11851">
    <property type="entry name" value="METALLOPROTEASE"/>
    <property type="match status" value="1"/>
</dbReference>
<protein>
    <submittedName>
        <fullName evidence="5">Zinc protease</fullName>
    </submittedName>
</protein>
<comment type="caution">
    <text evidence="5">The sequence shown here is derived from an EMBL/GenBank/DDBJ whole genome shotgun (WGS) entry which is preliminary data.</text>
</comment>
<dbReference type="Pfam" id="PF00675">
    <property type="entry name" value="Peptidase_M16"/>
    <property type="match status" value="2"/>
</dbReference>
<evidence type="ECO:0000259" key="4">
    <source>
        <dbReference type="Pfam" id="PF05193"/>
    </source>
</evidence>
<dbReference type="RefSeq" id="WP_133796299.1">
    <property type="nucleotide sequence ID" value="NZ_SOCA01000006.1"/>
</dbReference>
<dbReference type="GO" id="GO:0006508">
    <property type="term" value="P:proteolysis"/>
    <property type="evidence" value="ECO:0007669"/>
    <property type="project" value="UniProtKB-KW"/>
</dbReference>
<dbReference type="SUPFAM" id="SSF63411">
    <property type="entry name" value="LuxS/MPP-like metallohydrolase"/>
    <property type="match status" value="4"/>
</dbReference>
<dbReference type="Gene3D" id="3.30.830.10">
    <property type="entry name" value="Metalloenzyme, LuxS/M16 peptidase-like"/>
    <property type="match status" value="4"/>
</dbReference>
<dbReference type="InterPro" id="IPR007863">
    <property type="entry name" value="Peptidase_M16_C"/>
</dbReference>
<dbReference type="GO" id="GO:0008233">
    <property type="term" value="F:peptidase activity"/>
    <property type="evidence" value="ECO:0007669"/>
    <property type="project" value="UniProtKB-KW"/>
</dbReference>
<dbReference type="Proteomes" id="UP000295662">
    <property type="component" value="Unassembled WGS sequence"/>
</dbReference>
<feature type="domain" description="Peptidase M16 N-terminal" evidence="3">
    <location>
        <begin position="478"/>
        <end position="613"/>
    </location>
</feature>
<organism evidence="5 6">
    <name type="scientific">Prosthecobacter fusiformis</name>
    <dbReference type="NCBI Taxonomy" id="48464"/>
    <lineage>
        <taxon>Bacteria</taxon>
        <taxon>Pseudomonadati</taxon>
        <taxon>Verrucomicrobiota</taxon>
        <taxon>Verrucomicrobiia</taxon>
        <taxon>Verrucomicrobiales</taxon>
        <taxon>Verrucomicrobiaceae</taxon>
        <taxon>Prosthecobacter</taxon>
    </lineage>
</organism>
<evidence type="ECO:0000313" key="5">
    <source>
        <dbReference type="EMBL" id="TDU68160.1"/>
    </source>
</evidence>
<dbReference type="Pfam" id="PF05193">
    <property type="entry name" value="Peptidase_M16_C"/>
    <property type="match status" value="2"/>
</dbReference>
<sequence length="867" mass="94238">MPARRLRSSPARKSPAPAASGGSNLAVPALKAEVRTLDNGLDVIVREDHEHPLVSVQIWIKAGSLHEEKWTGAGLAHCVEHMLFKGTVKRSASQISQGIQELGGYVNAYTTFNRTVYWIDGLADQTEGYLDILADMVRHSKIDPLELQKEQDVIRREMAMDNDDAGSVVQHLVQSTSFRKHPLKHPIIGHRAVFDQVSRDDVAGFVSRHYVPNNCFVVIAGAVNAEECFAAAQRLLGDWERRPYEPILLPEEAPQRGLREGRKNFDTELTRLALGWQIPGEGHQDKAALDVLAFLLGSGRSSRLYQELREKRSIAHWVWAGAWGAPECGVFNTEAECDPKDVEACQKAMLEVIETLKAKGPTVAELAKAVRATIGGQVRTLATTKGQAASLGSSWLNAGTLDHAQHYLAAVRALTPTAIRDAARRYLTPASCSVAMVGPDVETTSASTHTTTTKNAIQRFVLPNGLTLLIGENPRLPLVSIRASFLAGVPAETAANGGATQVSAALLLKGTKTRTAAEIASELENLGGSLQCTADAHRYLLGSDVMRGDEAKGLNLIADLIQNATLPAAQLKEVQKRQIASILEEKEDPLTVAMRHARKEIFAGTPFARTALGTEESVKALKVETCRAMLSKSLVGANGVISIHGDIKAATVRKQVEKALGKLKKGTRHYDAQAAFPVTAEVKPGQHELHMDKEQAIIVIGFRTVGLHHPDSQALALIDEACSDMGSRLFNRIREELGLAYYVGAQQFSALGAGAFYFYVGTSAEKAALAQQEILVQIEDLVKNGLTADEIQRSKTTWRSGWLRAQQGNGSLADVYGWNELNGLGYENFSQLPAKVEALTDEDLRRVARTYFSQASAHIVTVMPEVQ</sequence>
<name>A0A4R7RRK8_9BACT</name>
<feature type="domain" description="Peptidase M16 C-terminal" evidence="4">
    <location>
        <begin position="197"/>
        <end position="372"/>
    </location>
</feature>
<feature type="domain" description="Peptidase M16 C-terminal" evidence="4">
    <location>
        <begin position="637"/>
        <end position="796"/>
    </location>
</feature>
<dbReference type="InterPro" id="IPR011765">
    <property type="entry name" value="Pept_M16_N"/>
</dbReference>
<accession>A0A4R7RRK8</accession>
<dbReference type="InterPro" id="IPR011249">
    <property type="entry name" value="Metalloenz_LuxS/M16"/>
</dbReference>
<dbReference type="EMBL" id="SOCA01000006">
    <property type="protein sequence ID" value="TDU68160.1"/>
    <property type="molecule type" value="Genomic_DNA"/>
</dbReference>
<dbReference type="AlphaFoldDB" id="A0A4R7RRK8"/>
<dbReference type="InterPro" id="IPR050361">
    <property type="entry name" value="MPP/UQCRC_Complex"/>
</dbReference>
<feature type="domain" description="Peptidase M16 N-terminal" evidence="3">
    <location>
        <begin position="43"/>
        <end position="189"/>
    </location>
</feature>
<keyword evidence="5" id="KW-0378">Hydrolase</keyword>
<dbReference type="PANTHER" id="PTHR11851:SF49">
    <property type="entry name" value="MITOCHONDRIAL-PROCESSING PEPTIDASE SUBUNIT ALPHA"/>
    <property type="match status" value="1"/>
</dbReference>
<evidence type="ECO:0000313" key="6">
    <source>
        <dbReference type="Proteomes" id="UP000295662"/>
    </source>
</evidence>
<feature type="compositionally biased region" description="Low complexity" evidence="2">
    <location>
        <begin position="8"/>
        <end position="20"/>
    </location>
</feature>
<evidence type="ECO:0000259" key="3">
    <source>
        <dbReference type="Pfam" id="PF00675"/>
    </source>
</evidence>
<proteinExistence type="inferred from homology"/>
<keyword evidence="6" id="KW-1185">Reference proteome</keyword>
<comment type="similarity">
    <text evidence="1">Belongs to the peptidase M16 family.</text>
</comment>
<keyword evidence="5" id="KW-0645">Protease</keyword>
<reference evidence="5 6" key="1">
    <citation type="submission" date="2019-03" db="EMBL/GenBank/DDBJ databases">
        <title>Genomic Encyclopedia of Archaeal and Bacterial Type Strains, Phase II (KMG-II): from individual species to whole genera.</title>
        <authorList>
            <person name="Goeker M."/>
        </authorList>
    </citation>
    <scope>NUCLEOTIDE SEQUENCE [LARGE SCALE GENOMIC DNA]</scope>
    <source>
        <strain evidence="5 6">ATCC 25309</strain>
    </source>
</reference>
<evidence type="ECO:0000256" key="1">
    <source>
        <dbReference type="ARBA" id="ARBA00007261"/>
    </source>
</evidence>
<dbReference type="GO" id="GO:0046872">
    <property type="term" value="F:metal ion binding"/>
    <property type="evidence" value="ECO:0007669"/>
    <property type="project" value="InterPro"/>
</dbReference>
<gene>
    <name evidence="5" type="ORF">EI77_03277</name>
</gene>
<evidence type="ECO:0000256" key="2">
    <source>
        <dbReference type="SAM" id="MobiDB-lite"/>
    </source>
</evidence>